<dbReference type="Gene3D" id="3.30.1490.20">
    <property type="entry name" value="ATP-grasp fold, A domain"/>
    <property type="match status" value="1"/>
</dbReference>
<feature type="binding site" evidence="13">
    <location>
        <position position="854"/>
    </location>
    <ligand>
        <name>substrate</name>
    </ligand>
</feature>
<evidence type="ECO:0000256" key="3">
    <source>
        <dbReference type="ARBA" id="ARBA00011994"/>
    </source>
</evidence>
<dbReference type="Gene3D" id="3.30.470.20">
    <property type="entry name" value="ATP-grasp fold, B domain"/>
    <property type="match status" value="1"/>
</dbReference>
<evidence type="ECO:0000259" key="16">
    <source>
        <dbReference type="Pfam" id="PF00391"/>
    </source>
</evidence>
<evidence type="ECO:0000256" key="14">
    <source>
        <dbReference type="PIRSR" id="PIRSR000853-3"/>
    </source>
</evidence>
<feature type="binding site" evidence="14">
    <location>
        <position position="854"/>
    </location>
    <ligand>
        <name>Mg(2+)</name>
        <dbReference type="ChEBI" id="CHEBI:18420"/>
    </ligand>
</feature>
<dbReference type="NCBIfam" id="NF004531">
    <property type="entry name" value="PRK05878.1"/>
    <property type="match status" value="1"/>
</dbReference>
<keyword evidence="9" id="KW-0067">ATP-binding</keyword>
<feature type="binding site" evidence="13">
    <location>
        <position position="852"/>
    </location>
    <ligand>
        <name>substrate</name>
    </ligand>
</feature>
<keyword evidence="19" id="KW-0670">Pyruvate</keyword>
<dbReference type="Gene3D" id="3.20.20.60">
    <property type="entry name" value="Phosphoenolpyruvate-binding domains"/>
    <property type="match status" value="1"/>
</dbReference>
<keyword evidence="5 19" id="KW-0808">Transferase</keyword>
<dbReference type="PANTHER" id="PTHR22931">
    <property type="entry name" value="PHOSPHOENOLPYRUVATE DIKINASE-RELATED"/>
    <property type="match status" value="1"/>
</dbReference>
<protein>
    <recommendedName>
        <fullName evidence="4">Pyruvate, phosphate dikinase</fullName>
        <ecNumber evidence="3">2.7.9.1</ecNumber>
    </recommendedName>
    <alternativeName>
        <fullName evidence="11">Pyruvate, orthophosphate dikinase</fullName>
    </alternativeName>
</protein>
<dbReference type="InterPro" id="IPR013815">
    <property type="entry name" value="ATP_grasp_subdomain_1"/>
</dbReference>
<name>A0A853A192_9ACTN</name>
<evidence type="ECO:0000256" key="5">
    <source>
        <dbReference type="ARBA" id="ARBA00022679"/>
    </source>
</evidence>
<reference evidence="19 20" key="1">
    <citation type="submission" date="2020-07" db="EMBL/GenBank/DDBJ databases">
        <title>Sequencing the genomes of 1000 actinobacteria strains.</title>
        <authorList>
            <person name="Klenk H.-P."/>
        </authorList>
    </citation>
    <scope>NUCLEOTIDE SEQUENCE [LARGE SCALE GENOMIC DNA]</scope>
    <source>
        <strain evidence="19 20">DSM 42178</strain>
    </source>
</reference>
<evidence type="ECO:0000313" key="19">
    <source>
        <dbReference type="EMBL" id="NYI06694.1"/>
    </source>
</evidence>
<dbReference type="Gene3D" id="1.10.189.10">
    <property type="entry name" value="Pyruvate Phosphate Dikinase, domain 2"/>
    <property type="match status" value="1"/>
</dbReference>
<keyword evidence="10 14" id="KW-0460">Magnesium</keyword>
<feature type="active site" description="Proton donor" evidence="12">
    <location>
        <position position="917"/>
    </location>
</feature>
<keyword evidence="6 14" id="KW-0479">Metal-binding</keyword>
<feature type="domain" description="Pyruvate phosphate dikinase AMP/ATP-binding" evidence="17">
    <location>
        <begin position="78"/>
        <end position="313"/>
    </location>
</feature>
<dbReference type="InterPro" id="IPR002192">
    <property type="entry name" value="PPDK_AMP/ATP-bd"/>
</dbReference>
<dbReference type="InterPro" id="IPR036637">
    <property type="entry name" value="Phosphohistidine_dom_sf"/>
</dbReference>
<comment type="similarity">
    <text evidence="2">Belongs to the PEP-utilizing enzyme family.</text>
</comment>
<evidence type="ECO:0000313" key="20">
    <source>
        <dbReference type="Proteomes" id="UP000567795"/>
    </source>
</evidence>
<dbReference type="EMBL" id="JACBZD010000001">
    <property type="protein sequence ID" value="NYI06694.1"/>
    <property type="molecule type" value="Genomic_DNA"/>
</dbReference>
<evidence type="ECO:0000256" key="1">
    <source>
        <dbReference type="ARBA" id="ARBA00001946"/>
    </source>
</evidence>
<evidence type="ECO:0000256" key="9">
    <source>
        <dbReference type="ARBA" id="ARBA00022840"/>
    </source>
</evidence>
<dbReference type="InterPro" id="IPR000121">
    <property type="entry name" value="PEP_util_C"/>
</dbReference>
<evidence type="ECO:0000256" key="2">
    <source>
        <dbReference type="ARBA" id="ARBA00007837"/>
    </source>
</evidence>
<evidence type="ECO:0000256" key="8">
    <source>
        <dbReference type="ARBA" id="ARBA00022777"/>
    </source>
</evidence>
<dbReference type="PANTHER" id="PTHR22931:SF9">
    <property type="entry name" value="PYRUVATE, PHOSPHATE DIKINASE 1, CHLOROPLASTIC"/>
    <property type="match status" value="1"/>
</dbReference>
<evidence type="ECO:0000256" key="4">
    <source>
        <dbReference type="ARBA" id="ARBA00020138"/>
    </source>
</evidence>
<dbReference type="EC" id="2.7.9.1" evidence="3"/>
<organism evidence="19 20">
    <name type="scientific">Allostreptomyces psammosilenae</name>
    <dbReference type="NCBI Taxonomy" id="1892865"/>
    <lineage>
        <taxon>Bacteria</taxon>
        <taxon>Bacillati</taxon>
        <taxon>Actinomycetota</taxon>
        <taxon>Actinomycetes</taxon>
        <taxon>Kitasatosporales</taxon>
        <taxon>Streptomycetaceae</taxon>
        <taxon>Allostreptomyces</taxon>
    </lineage>
</organism>
<dbReference type="Proteomes" id="UP000567795">
    <property type="component" value="Unassembled WGS sequence"/>
</dbReference>
<feature type="domain" description="PEP-utilising enzyme C-terminal" evidence="18">
    <location>
        <begin position="603"/>
        <end position="953"/>
    </location>
</feature>
<dbReference type="InterPro" id="IPR015813">
    <property type="entry name" value="Pyrv/PenolPyrv_kinase-like_dom"/>
</dbReference>
<evidence type="ECO:0000256" key="7">
    <source>
        <dbReference type="ARBA" id="ARBA00022741"/>
    </source>
</evidence>
<dbReference type="Pfam" id="PF01326">
    <property type="entry name" value="PPDK_N"/>
    <property type="match status" value="2"/>
</dbReference>
<evidence type="ECO:0000256" key="13">
    <source>
        <dbReference type="PIRSR" id="PIRSR000853-2"/>
    </source>
</evidence>
<feature type="binding site" evidence="13">
    <location>
        <position position="643"/>
    </location>
    <ligand>
        <name>substrate</name>
    </ligand>
</feature>
<accession>A0A853A192</accession>
<feature type="binding site" evidence="13">
    <location>
        <position position="851"/>
    </location>
    <ligand>
        <name>substrate</name>
    </ligand>
</feature>
<feature type="compositionally biased region" description="Low complexity" evidence="15">
    <location>
        <begin position="564"/>
        <end position="587"/>
    </location>
</feature>
<dbReference type="AlphaFoldDB" id="A0A853A192"/>
<keyword evidence="20" id="KW-1185">Reference proteome</keyword>
<dbReference type="SUPFAM" id="SSF56059">
    <property type="entry name" value="Glutathione synthetase ATP-binding domain-like"/>
    <property type="match status" value="1"/>
</dbReference>
<feature type="binding site" evidence="13">
    <location>
        <position position="698"/>
    </location>
    <ligand>
        <name>substrate</name>
    </ligand>
</feature>
<sequence length="976" mass="105134">MLDSHPITSGNPKDQTNTPLKFVYDFSEGNKDLKDLLGGKGANLAEMTNLGLPVPPGFTITTEACRAYLADGAEPPSLRDEVSAHLATLEATMGRRLGQEDDPLLVSVRSGAKFSMPGMMDTVLNIGLGDRSVRGLARRAAAGQPAGGEAAAERFAWDSYRRLIQMFGRTVLGVDGELFEDAIDDAKLAKGAADDLDLDAEDLRALVEVFKEIVRREAGREFPQDPREQMDLAIRAVFDSWNGDRARLYRRQERIPGDLGTAVNVCSMVFGNLGPDSGTGVAFTRDPASGHQGVYGDYLANAQGEDVVAGIRNTVPLAELEHIDPASYDQLLSIMETLENHYRDLCDIEFTIERGKLWMLQTRVGKRTAGAAFRIATQLVDQGLIDMDEALTRVNGAQLAQLMFPRFDLAALAEHGGEAKHPRIAWGIAASPGAAVGKAVFDSYTAVKWSRSGEKVILIRRETNPDDLDGMIAAEGILTSRGGKTSHAAVVARGMGKTCVCGAEELEVDTKRRRFTAPGGIVVEEGDLVSIDGSTGKVYLGRVPVVASPVVEYFEGRIRLPEQTPVAGPEAGPATAGVTGPTTGSAVDPGADQPVADELVTAVHRIMNHADAVRRLAVRANADTAEDAARARRFGAQGIGLCRTEHMFLGERRELVEQLILADGDEERAAALEALRPLQREDFRGLFRAMDGLPVTIRLLDPPLHEFLPDITDLSVRVALAEARREPQENDLRLLQAVHRLHEQNPMLGLRGVRLGLVVPGLFAMQVRAVAEAAAEHVREGGRPRAEVMIPLVGTVQELEIVREEAEAVLAEVRAATGEELEVALGTMIELPRAALTAGQIAEAADFFSFGTNDLTQTVWGFSRDDVEASFFTAYLEKGIFGVSPFETIDRDGVGALVRRAARDGRATRPDLKLGVCGEHGGDPDSVHFFHEAGLDYVSCSPFRVPVARLEAGRAALAERRAAAAVGLAAERVTTA</sequence>
<evidence type="ECO:0000256" key="11">
    <source>
        <dbReference type="ARBA" id="ARBA00032883"/>
    </source>
</evidence>
<dbReference type="SUPFAM" id="SSF52009">
    <property type="entry name" value="Phosphohistidine domain"/>
    <property type="match status" value="1"/>
</dbReference>
<evidence type="ECO:0000259" key="18">
    <source>
        <dbReference type="Pfam" id="PF02896"/>
    </source>
</evidence>
<dbReference type="Pfam" id="PF00391">
    <property type="entry name" value="PEP-utilizers"/>
    <property type="match status" value="1"/>
</dbReference>
<dbReference type="GO" id="GO:0046872">
    <property type="term" value="F:metal ion binding"/>
    <property type="evidence" value="ECO:0007669"/>
    <property type="project" value="UniProtKB-KW"/>
</dbReference>
<dbReference type="InterPro" id="IPR018274">
    <property type="entry name" value="PEP_util_AS"/>
</dbReference>
<dbReference type="Gene3D" id="1.20.80.30">
    <property type="match status" value="1"/>
</dbReference>
<dbReference type="PIRSF" id="PIRSF000853">
    <property type="entry name" value="PPDK"/>
    <property type="match status" value="1"/>
</dbReference>
<feature type="binding site" evidence="13">
    <location>
        <position position="830"/>
    </location>
    <ligand>
        <name>substrate</name>
    </ligand>
</feature>
<keyword evidence="8 19" id="KW-0418">Kinase</keyword>
<evidence type="ECO:0000256" key="10">
    <source>
        <dbReference type="ARBA" id="ARBA00022842"/>
    </source>
</evidence>
<feature type="active site" description="Tele-phosphohistidine intermediate" evidence="12">
    <location>
        <position position="487"/>
    </location>
</feature>
<dbReference type="SUPFAM" id="SSF51621">
    <property type="entry name" value="Phosphoenolpyruvate/pyruvate domain"/>
    <property type="match status" value="1"/>
</dbReference>
<evidence type="ECO:0000256" key="12">
    <source>
        <dbReference type="PIRSR" id="PIRSR000853-1"/>
    </source>
</evidence>
<evidence type="ECO:0000259" key="17">
    <source>
        <dbReference type="Pfam" id="PF01326"/>
    </source>
</evidence>
<feature type="domain" description="Pyruvate phosphate dikinase AMP/ATP-binding" evidence="17">
    <location>
        <begin position="322"/>
        <end position="370"/>
    </location>
</feature>
<dbReference type="InterPro" id="IPR008279">
    <property type="entry name" value="PEP-util_enz_mobile_dom"/>
</dbReference>
<dbReference type="GO" id="GO:0005524">
    <property type="term" value="F:ATP binding"/>
    <property type="evidence" value="ECO:0007669"/>
    <property type="project" value="UniProtKB-KW"/>
</dbReference>
<feature type="region of interest" description="Disordered" evidence="15">
    <location>
        <begin position="564"/>
        <end position="591"/>
    </location>
</feature>
<proteinExistence type="inferred from homology"/>
<comment type="cofactor">
    <cofactor evidence="1 14">
        <name>Mg(2+)</name>
        <dbReference type="ChEBI" id="CHEBI:18420"/>
    </cofactor>
</comment>
<keyword evidence="7" id="KW-0547">Nucleotide-binding</keyword>
<dbReference type="InterPro" id="IPR010121">
    <property type="entry name" value="Pyruvate_phosphate_dikinase"/>
</dbReference>
<gene>
    <name evidence="19" type="ORF">FHU37_003637</name>
</gene>
<dbReference type="PROSITE" id="PS00370">
    <property type="entry name" value="PEP_ENZYMES_PHOS_SITE"/>
    <property type="match status" value="1"/>
</dbReference>
<dbReference type="Pfam" id="PF02896">
    <property type="entry name" value="PEP-utilizers_C"/>
    <property type="match status" value="1"/>
</dbReference>
<evidence type="ECO:0000256" key="15">
    <source>
        <dbReference type="SAM" id="MobiDB-lite"/>
    </source>
</evidence>
<dbReference type="GO" id="GO:0050242">
    <property type="term" value="F:pyruvate, phosphate dikinase activity"/>
    <property type="evidence" value="ECO:0007669"/>
    <property type="project" value="UniProtKB-EC"/>
</dbReference>
<comment type="caution">
    <text evidence="19">The sequence shown here is derived from an EMBL/GenBank/DDBJ whole genome shotgun (WGS) entry which is preliminary data.</text>
</comment>
<feature type="binding site" evidence="13">
    <location>
        <position position="853"/>
    </location>
    <ligand>
        <name>substrate</name>
    </ligand>
</feature>
<dbReference type="InterPro" id="IPR040442">
    <property type="entry name" value="Pyrv_kinase-like_dom_sf"/>
</dbReference>
<feature type="domain" description="PEP-utilising enzyme mobile" evidence="16">
    <location>
        <begin position="454"/>
        <end position="536"/>
    </location>
</feature>
<feature type="binding site" evidence="14">
    <location>
        <position position="830"/>
    </location>
    <ligand>
        <name>Mg(2+)</name>
        <dbReference type="ChEBI" id="CHEBI:18420"/>
    </ligand>
</feature>
<dbReference type="GO" id="GO:0016301">
    <property type="term" value="F:kinase activity"/>
    <property type="evidence" value="ECO:0007669"/>
    <property type="project" value="UniProtKB-KW"/>
</dbReference>
<dbReference type="Gene3D" id="3.50.30.10">
    <property type="entry name" value="Phosphohistidine domain"/>
    <property type="match status" value="1"/>
</dbReference>
<evidence type="ECO:0000256" key="6">
    <source>
        <dbReference type="ARBA" id="ARBA00022723"/>
    </source>
</evidence>